<dbReference type="Proteomes" id="UP000018040">
    <property type="component" value="Unassembled WGS sequence"/>
</dbReference>
<feature type="region of interest" description="Disordered" evidence="1">
    <location>
        <begin position="4327"/>
        <end position="4351"/>
    </location>
</feature>
<proteinExistence type="predicted"/>
<feature type="compositionally biased region" description="Polar residues" evidence="1">
    <location>
        <begin position="24"/>
        <end position="34"/>
    </location>
</feature>
<feature type="compositionally biased region" description="Basic and acidic residues" evidence="1">
    <location>
        <begin position="4327"/>
        <end position="4337"/>
    </location>
</feature>
<name>V6U8I4_GIAIN</name>
<reference evidence="3" key="1">
    <citation type="submission" date="2012-02" db="EMBL/GenBank/DDBJ databases">
        <title>Genome sequencing of Giardia lamblia Genotypes A2 and B isolates (DH and GS) and comparative analysis with the genomes of Genotypes A1 and E (WB and Pig).</title>
        <authorList>
            <person name="Adam R."/>
            <person name="Dahlstrom E."/>
            <person name="Martens C."/>
            <person name="Bruno D."/>
            <person name="Barbian K."/>
            <person name="Porcella S.F."/>
            <person name="Nash T."/>
        </authorList>
    </citation>
    <scope>NUCLEOTIDE SEQUENCE</scope>
    <source>
        <strain evidence="3">GS</strain>
    </source>
</reference>
<feature type="region of interest" description="Disordered" evidence="1">
    <location>
        <begin position="21"/>
        <end position="64"/>
    </location>
</feature>
<comment type="caution">
    <text evidence="2">The sequence shown here is derived from an EMBL/GenBank/DDBJ whole genome shotgun (WGS) entry which is preliminary data.</text>
</comment>
<gene>
    <name evidence="2" type="ORF">GSB_151331</name>
</gene>
<accession>V6U8I4</accession>
<dbReference type="VEuPathDB" id="GiardiaDB:DHA2_152048"/>
<organism evidence="2 3">
    <name type="scientific">Giardia intestinalis</name>
    <name type="common">Giardia lamblia</name>
    <dbReference type="NCBI Taxonomy" id="5741"/>
    <lineage>
        <taxon>Eukaryota</taxon>
        <taxon>Metamonada</taxon>
        <taxon>Diplomonadida</taxon>
        <taxon>Hexamitidae</taxon>
        <taxon>Giardiinae</taxon>
        <taxon>Giardia</taxon>
    </lineage>
</organism>
<dbReference type="VEuPathDB" id="GiardiaDB:GL50581_3235"/>
<dbReference type="VEuPathDB" id="GiardiaDB:GL50803_0060603"/>
<protein>
    <submittedName>
        <fullName evidence="2">Uncharacterized protein</fullName>
    </submittedName>
</protein>
<dbReference type="VEuPathDB" id="GiardiaDB:QR46_0192"/>
<evidence type="ECO:0000313" key="3">
    <source>
        <dbReference type="Proteomes" id="UP000018040"/>
    </source>
</evidence>
<evidence type="ECO:0000256" key="1">
    <source>
        <dbReference type="SAM" id="MobiDB-lite"/>
    </source>
</evidence>
<reference evidence="2 3" key="2">
    <citation type="journal article" date="2013" name="Genome Biol. Evol.">
        <title>Genome sequencing of Giardia lamblia genotypes A2 and B isolates (DH and GS) and comparative analysis with the genomes of genotypes A1 and E (WB and Pig).</title>
        <authorList>
            <person name="Adam R.D."/>
            <person name="Dahlstrom E.W."/>
            <person name="Martens C.A."/>
            <person name="Bruno D.P."/>
            <person name="Barbian K.D."/>
            <person name="Ricklefs S.M."/>
            <person name="Hernandez M.M."/>
            <person name="Narla N.P."/>
            <person name="Patel R.B."/>
            <person name="Porcella S.F."/>
            <person name="Nash T.E."/>
        </authorList>
    </citation>
    <scope>NUCLEOTIDE SEQUENCE [LARGE SCALE GENOMIC DNA]</scope>
    <source>
        <strain evidence="2 3">GS</strain>
    </source>
</reference>
<dbReference type="OrthoDB" id="10257016at2759"/>
<evidence type="ECO:0000313" key="2">
    <source>
        <dbReference type="EMBL" id="ESU45625.1"/>
    </source>
</evidence>
<dbReference type="EMBL" id="AHHH01000003">
    <property type="protein sequence ID" value="ESU45625.1"/>
    <property type="molecule type" value="Genomic_DNA"/>
</dbReference>
<feature type="compositionally biased region" description="Polar residues" evidence="1">
    <location>
        <begin position="4338"/>
        <end position="4351"/>
    </location>
</feature>
<sequence length="6995" mass="783515">MFTDHLFTKTPLMASRHLARDTFTPLTKSPSTPARSRLSTHHALTRPRPLLLESNDPSSRESGTLRLIRGNSTALSSSPGGHRAMLLRRQGPKEIDIGFQICLPAPPTIHDGSDHGVQRVLIHNLDTPTFSSLSLCMPAAALSDTEHVCLHETLEKIDTQMSIKFLVGTLNSLDLRLNRATVDVHLVAKSAGGITVPEIIPSDLFGESEFYKNRLQSSNLVFHREKYNVPISRITLVPNRYLLEDENLRSYRENIFLVPSTVNEALFTVTNPFTRQSMDVVRNPLLDVSSRASLQSREAMLHSSRINLHGINNNTSPYHERRLMNASRVLTATNSQVEMTSETTSTLHELSIGCSQDKTLGSIMEDFTLQRATIERRARHTFHSALTSRKQCRASSLPQKLSNIPILTETECSVDELFSAKDVVESELSGALTNDFIKSIIPEPQENFYTICSWDISKADKSYDVTMDTGYLQHSVFFKTLKRINSLAQAMDISPERLRQLQLDYLHEYKLHLTAVYNRHIAGLQEVSFSSFPQTDDDCSTITEARSMQIANQLNILDLLRYAPISLCAQYSDSSLIRVIDELDASNNLDQFSSTLGAHYQFAIKSISTRQLSVAAYFKAIAALRSCITWGCIYRSTTLPALQDICSRTGKLVRHFFGSEFSIIASMLQKLLLQLKGELDGLSNLQLQCIRDCNPEDDAFLARLGNICPEDWEFMSELARTYMRNAVYVRAYNYNKVLAKLTLAADLIIKILSRERTDQFLCVKSLLFLYWRSIVPFQLTIIAGECYYRTISYLINLEFQKRYYSEENYGLDVHHREEAISRAKSRAATGQAVGNLIPTSRLARQLLLPVPRPTDSYDEYVDSCMRHQYMAIPYLQALDDSTFPVECGAICIKDVFGLISREDYHKVSYNLSRIGLRRQLRVALSCPLQTLPNMFLSTARHLSAAMYPFLLDFASLFTTTLITNTDISDQRHLLERKAIRRLKRERKTLATKVRCDEKDLLNLSSLSSSSDDFKYEHESDLTDLEDASLCLKAPRGDVYVKANDNSPHNSLMFPSAARVILHRFYHLGFSSSNPDFQKTLYRVTLNLTLQFTRHLHCCNSNHDPLKTTSVYNYYSQSMQQLDDSICKLRSQREDAQKRRQKVVALARERDNDQLARTKPLTIDDLYLTAKADNAQLYASLAVLDADYAERLKSVKIPLDYELQQVIWKMNDASRIFSEEDFKLARHSIQLQSTTEYKRSEGPVGLPDDLEHLIEKNRLGNLCLSLDLGVCNRAPTVIYSQPHSLENVTDPALISDLVSSLLISYTPQVECSLVPLWNLALDLSTIFFTLPIMVSLYFGYFFPSSCNSKIQLKNPAVPNEATDVLSLSLIDFYSDTSQNDLAPHKVSCTSRPSSTRRSARSAGKLIATESQLDALKHFHNMGIFSSSNLEGEAIDFLRLWNTLTEWSSLSTLLSTQEQLILPSSDAFKDTILAGTSLQKIYLDRSPFSLITGTAFESFGYCSFLNITDYNILDRCTINERFESIASTARLVIDTVTAEHMAGSCYSAIQSALTASSMKKLYTYVSTYGKGVTNIPLYDPDTVLYSELGGFHMWRAPAFTQGQADSAFSSSPLLSARDFLSIEESGLFHGSTDYSILHPQFYKIIPQLDFPAIDSVLDSLSLYDNGFHVLPTNLYQTVFAISLREFKKSMASLLTYYRYLFLYVHYASLVLVTRTLSLELDNLEKDLQRPIDSPDSLLVQQELMKRLAKIELSELYAYLYKLSIAQYEDLCTRFPDTRSVFTVVDLESSAFSLLQRILCLKEQRVLAAALLEQRHKRFLELTTVTEEWLGAVSGMLLDHITSISSLFISDAECYEKIPLYLNNEPSALLRKLTMPPIYRTKTIDALPVDHDADLAFFSSIFSATSLLALPPPDLDMPVLLQSICSEDTMLRSVVMNDKVIPYQADPSLPCQLQDNMSTGQPSLSRFLSMLYYISTELRSLETVLEKWRIALVSDSELLQARPLIDSAPLLHDLHFCLQIFYTISVYPMLLNGVLQDARSWGLSRLSSLIPRLYSVLDSTLNAAQVLSLWTQSLADNPQSVTKIHVDSFVRENALFQGCRLCQAQCGPFRGGFSILARDGSVLTHIVPSGWKGYLSSTQSSLQTVANDIVCLDLLCTPSFTSFHKKAIQSFLRTSDSSSVGDILTAIRDAPCASEFLAYLCLNAQADSRATAELEEAEKLLGEIVISAIGHVQLESPPKYTNQRSQTSYDGDLSKCLIPLICFFPKNVFAHVSKCESILAYVASRSRPSQTRVPTEEVGTLKGAILSRLQSSDCLPLPLLPYSNLLIPTTYSDTVHRRIKDFRAALNATLLLYRNLLYIPRLFWYALTMYGNASFVEASVVSRGIRSMAENPTLLYSVSVFTMHEATTLFNMYGQYSSLVNSKLSTTTPLVHYASNISICKLTGSILKDLETIVHRLVTTPHLSLFSKVLSSNQQLPHTSRELTQHSTSLLAEYQPTFSPTVSLDGHDTLQLKHLVPYLNGSHHFMSVLFPLWAPASHAFISNIIKLPIYAQWVQSYVPLNITNLIAPSFPNKRHQLTELISHSETLCLVQPVKCPAQLYSLPDTLFKPVSSALLQCTSQALGELLRIAAAMDELPLQQASELLSFAYSVSVPLCKSDLAFELHTIVNSVVTAINSFVYDSLRVAISTILKMLLEQQLRCVTPKDFLENYGHLKPVLQRSYLFLHILLLALKVRTGAVEQCRDPLVLMSNRACKEFASIKHDTTYRDALYIWAIEQYMMLLMLEHDLWVELRKEQTRDKVATTHLLSAISEDRTLAHTHATYLSTNKTFEFIGAHMEEYLRCTIYPMIFLQFGATESGSSSVTIAISNDVAIFETSTQWLGVPQKEDLCCVFPPQLQMSILRVLESFTHTNTVFLLLDKIPQLDCCSLPRVILHRFSRLMMHQAITLLMTQTTFESDLIRVMTCLAAGLLVGIIGFEFLQPKQQATMIHLLEELRYPDSSIPGLAVVSPTSKKTQAAMEALEFGKKWSSMTIDDQGNFLSSHITLRDARVSDVLARPHGMGKVIIFMHCLLPVELDNVRPNVASSSLCIAHENSAPLIDQYVCSVFVDKSTQSILDTIYSPEIVYFSLCNAHNIIAHSSMDAISKFLDARWVTLLDHSSALANTSLHLAQVGVLIMSKVDESLIFSRSASNSPICIAFSTLHYLLTRISADYNDTASLRDVLYLIKAILVASFALSGPDSDILTGAIEAFLSLQANSLSDSLFYKYTVQFFYPFFNPHYKNRLSFLMLNYRQSFMFVYTATTISEMLAVSTAPTLVVSCSHEFVREVAQLACHLRRLIPIYTDDHTEVKRLLSYRGDSSVQNLIVYRALTLSALHFASSAIFNSSNTTSVLVVVSNVFYQKHLAELNYMYGKQFIVPIVPRCVPREVELLMSPIPFRRKTYESLAYSITHSLLGADQDAVFMHPSLLLKPSSRGIDIQKEVDQLLSSHGPSFIVPLPALSHITSKWVAARSTHSFARVSNYIVQRLYHLFFRHIFPFCLQGVAEIVRGEFVFIFEGEHKLLTNAPTKVLTTLIWYNLIQFRLLQHDDCSSNRDSLATLNDDKIHPDDIRAFPFHFSPDDYEAYLSGELTAFHRVSNAPNPLTYADLPDALELDLGSIPSQPELLSSFVHAIQQTSSRTGTSSFAFCDTTIQALFHVSSNAISGLVRLLVFIFFAAWNAYSLVYLTSKAPDLHQPEALLELGQKLRLSMKQLLTLFSLDPDSLHADTNPSGTKRYTLSGYILAAVRIAILLDVWKKGVSAPVDTISYEQREQCLLLDEYVARVVDGQDFSLQDPVWDAIDITISECVLVFTSATSTLHSILQDLMHKFTLSPNPTLSEVFSYVVPSLEDSGSGDSHITLSYLSYTIGSGFLSPLSCASQAQILDKLLLEGALLYELKKAEIKERYRRLCLDNAGDDRAGHQANMLHLRDNLTLSAMAYSHGLGSSSQTSIQKPLCSTLFIDEPRAALVVLIAACAISAAVYPSGISLEIYGERSVGKTSLIEVAELLVQDIMGPWIRLTEALSDSEIFELFHACCNVYGSVDLIPSKLSRWSASILHVPNTWEHAALTSLLSQLSLLSISLPPRQRLYGNRFHIVGELSVMNTTVIIEKPYHARSSTCFQNENIDGLTISLPKLTLEYVLSLLRSAFSFNKGICHGIMTQALSFLFSGHAYLFSNYSFLSNLQRHLFWLPLLDCSPFLEDESRIAEDVCEHRTIYSIIAALRDVPSMSNANLASILAELLSVLNVHALDISKLKALAPQWHTGVSEAYSNLGGREDLRMLVQNQDHVLQETTDRSKDDIRVESSQSGNADATQAARSKELATELHNLRLFYRTCNATTIGISDRLYYSLNAFLKHANQGGADLINLIGPFTYKGDDKRKGPVDILSSGAYSWCKANPLNILLACGCVHTNLEWLRRLPRYFELSTTDLYLEHLAYDRQLAEAKTRYISPPDNPRYVSPSLALQFFEIYAEAQALNEHNAKLISCLREYLLSPLPPLCSNSNLYACLWSLFLWNALLSSAKISRQMIRSLHDCSTEYLKRHIDIYKKIRGHTISESLFDDTTESIIDKLLLLRDDVPLLSSSGPTEKASIADKESPQSSILRASLDLKLSDLRETLNLQATLTPDSLLHNYSSDQSSTVSLLPVSLSTSNIAIPCYRLFTPAAGHKQFQQISYLIQTLGGYTPFLDLKFEHLCFNDCSTDSTTFTATPDQLLSSRTGVNTPVHGDSANDYRDQQHKRILIDIDTILMSVSHVSAGEKEKGTDKSSHHSARDFVRSLSIAVLELSTHLPDFDSDFLATLMLLRTAVCLAAGVNPIYFLYTISHTIIHSSNQFGPLASLAQGLLRTPTTRYFDSGVSTGASLVNMYTNEPLLNTHLPSVLSVPGHLENYVMHTFSKDNTAVFEFTHRFEQGGGLKNLSEQKAVLMKKYLIEPSYVAVLATMDTLVSAATGWPTLNCFLHTTISPGNLVKALFTSEELSIILTAVSLNSGLGKHLQAGELHSILASSLMVYVLHGGSDSCVTTATDASEANYFGVQRLSRSPDNLFDGSLATFFSALSQSPSRTIKIDLPTVHTLALNPLFPAPKYTAEQMLIYCKVNGCQLSRTANLPEQLKINWEAHRLAVLLTCFSLHKTCSCFSPKWHVPLQSYIKLTVDIIGMIFSRAQQYYANINSINNLFKVYTCITRHSPPNGLKTHDSFYPEIYSAFFNSTQESVLPIESISLKYLQYFVGNLVSQDDKVFGELCYMRSCLYSFLETCKAYSKLVASILGQLCYEAPILVACMLYGVTGLLDTAVDGDVTSVLDVLVGALQRDGLPVILPGSNHHSQMSSLPSKGMKLFPVWTKRDMQHSNLFLKHFQISLCLDTPIFMAELVFRDVFSDHENYRLLLYAGVTFALLGRRIFLTYNTLASPLVFTLVASVRPFEVPFCRLYEILLEASEMLDPIQFIRSKNQAFHTYIHQVSQRKVELSVCQPYRQFCASIAKALAESDRAIIFTDVGARNVPHNNYSILRKLFLLAATSRVDARQQINLGSQVTYLYQSLSEYIFIIGLSPEYDASFLPVPILHVLAQAGMNRENMLASIIFLCNLSPDPKHNCTLAERAAIVDTLTRSVFGLEFTNLSMIHRRNTMLAKLSLSLTDFVDAFHSYLLEYGVGVLPIDESFRSEKTIMTIAAYTQRRAQIEALLSDFSNTYSVDSGDLQSKLHDYRRLTCANGSGKKVISSVSVLLDILREVCLLFYALVPTTGRTIPLMDLHVRRSYSIGDEISHFSVSQSVNILNELQTGYLLRSRWYTQIESCAELAWDLLQYLRAQAAKDPAILMETSKAMLTTFQKTVCNQLASFYTTTVKTVLKRFFSSHLPIEHTDMAHSIDKQNTSQDSTGQSSAASSQVNILADLITFRYDSLRYPIFYYMILQPRMLMDFICRQILGYALSRISASALPHLQAHKLFLMLSALSNLESLEEERYSDESAISKEALEASILEDNLHFLLDVVSRHENNPTSGISIELLACLYPQAPEEMSSLICNCLLSSQAPPHSTNVSDSSASSDLDAIIPSQFSISKEAKQLFLSCVVLSRFSKGTIELLPHLTENPAAILVCTQYPCLLVTALSLYLADDAARSMLEHLLDRNASVAREKCIALEQRVVSLTDSELEKDKKHLNLSYLPQFLQRPTTKGLYLAFLLSVLLRPESFPTASALLLQLWGQYAIPSSHVAGPSGPPSIFLLDQCAQRLPLPATLQEEAHCASLTSFFCTSDGTEMLSQSCISNSFSSLLHAAQIMAGSASSLLSQRCELVLTCKGHVTKHPLPSSQDSHTSMSPAEEMEGVIKQCRYHLPLTMVFCEGELFSVDDLLAMSQLKYGDEMRCSLGDVPTAYQFPSSWTDFHRHSIVCILSNHVRLADDLERIVHLVNMRQQLNINGIPAFPVWLIIPQHTMRRAISAVGERLVHALEYLVYFVRPIILRYTGPVAPSDLYKTALTHYFLQHKTRRTLTIDQLDLLVAGLLHACIHKMPQITARSGPRIHRYLGFVFTMQHSTTHLSSSTLLFARGLNALLFLYSGDPYYSSNDQFKHMVQECFDYYITLKALKIKGNLSLCRCTSVLTTKVHRPQAHHRWGKSTIRLTEKEKGPLVSDKDVVEGVYPKKWQSNSVTDHNTKEKLWPEDTTRLAKDVIALAYPDRVVDDSSSPTITFELPSHTLADCSTGSVVLSVFDRILKALVTKEQDLSLNSPLFNELAEFRRIINANMRAMVDCVQQLSQTKDNPLTQELHHRNPPLNTFICSMKSSLIQMLSAPAHRIEKGLWRISSVQKENDLRSLLILLKLSLVLHKNVSAEKVCLLAFLNSPPERLFLTKSGTLTFANVDICEDSTELCCFPVHIQIADLTFSEGAYDFSIPSLVSSTAEQEQGYASNISICVTATALPSTFTQSTIQLPADYIPISIQLGHLPLLWLILPQSENVQTESPPVINIVDT</sequence>